<keyword evidence="2" id="KW-1185">Reference proteome</keyword>
<dbReference type="Proteomes" id="UP000245489">
    <property type="component" value="Unassembled WGS sequence"/>
</dbReference>
<evidence type="ECO:0000313" key="1">
    <source>
        <dbReference type="EMBL" id="PWK29270.1"/>
    </source>
</evidence>
<reference evidence="1 2" key="1">
    <citation type="submission" date="2018-05" db="EMBL/GenBank/DDBJ databases">
        <title>Genomic Encyclopedia of Archaeal and Bacterial Type Strains, Phase II (KMG-II): from individual species to whole genera.</title>
        <authorList>
            <person name="Goeker M."/>
        </authorList>
    </citation>
    <scope>NUCLEOTIDE SEQUENCE [LARGE SCALE GENOMIC DNA]</scope>
    <source>
        <strain evidence="1 2">DSM 22214</strain>
    </source>
</reference>
<dbReference type="EMBL" id="QGGO01000001">
    <property type="protein sequence ID" value="PWK29270.1"/>
    <property type="molecule type" value="Genomic_DNA"/>
</dbReference>
<organism evidence="1 2">
    <name type="scientific">Arcicella aurantiaca</name>
    <dbReference type="NCBI Taxonomy" id="591202"/>
    <lineage>
        <taxon>Bacteria</taxon>
        <taxon>Pseudomonadati</taxon>
        <taxon>Bacteroidota</taxon>
        <taxon>Cytophagia</taxon>
        <taxon>Cytophagales</taxon>
        <taxon>Flectobacillaceae</taxon>
        <taxon>Arcicella</taxon>
    </lineage>
</organism>
<gene>
    <name evidence="1" type="ORF">LV89_00110</name>
</gene>
<dbReference type="AlphaFoldDB" id="A0A316EFB1"/>
<evidence type="ECO:0000313" key="2">
    <source>
        <dbReference type="Proteomes" id="UP000245489"/>
    </source>
</evidence>
<comment type="caution">
    <text evidence="1">The sequence shown here is derived from an EMBL/GenBank/DDBJ whole genome shotgun (WGS) entry which is preliminary data.</text>
</comment>
<sequence>MYSIIVERAISKSFFTVKNTVLDIHKYAKWWKEYKPTINTEGDIIAFSPVPFFSIELVLIELKDNSIKFEYRNAPFIGFGTWEILEINQNCTSVSYKIEIKGKSIFFDKLIRSAFFVKKHQFDIFKLINKLEYL</sequence>
<dbReference type="RefSeq" id="WP_109740905.1">
    <property type="nucleotide sequence ID" value="NZ_QGGO01000001.1"/>
</dbReference>
<evidence type="ECO:0008006" key="3">
    <source>
        <dbReference type="Google" id="ProtNLM"/>
    </source>
</evidence>
<accession>A0A316EFB1</accession>
<proteinExistence type="predicted"/>
<protein>
    <recommendedName>
        <fullName evidence="3">Polyketide cyclase/dehydrase/lipid transport protein</fullName>
    </recommendedName>
</protein>
<name>A0A316EFB1_9BACT</name>
<dbReference type="SUPFAM" id="SSF55961">
    <property type="entry name" value="Bet v1-like"/>
    <property type="match status" value="1"/>
</dbReference>